<evidence type="ECO:0000256" key="3">
    <source>
        <dbReference type="ARBA" id="ARBA00022989"/>
    </source>
</evidence>
<comment type="subcellular location">
    <subcellularLocation>
        <location evidence="1">Membrane</location>
        <topology evidence="1">Multi-pass membrane protein</topology>
    </subcellularLocation>
</comment>
<dbReference type="PANTHER" id="PTHR30520">
    <property type="entry name" value="FORMATE TRANSPORTER-RELATED"/>
    <property type="match status" value="1"/>
</dbReference>
<dbReference type="Pfam" id="PF01226">
    <property type="entry name" value="Form_Nir_trans"/>
    <property type="match status" value="1"/>
</dbReference>
<sequence length="264" mass="29355">MESTFYKKVTAAVEKKESLFDRHKGKYALRSMFAGAFLTMSTAGGAIAADQINQVHPVLGRFTFAFLFAWGLIYILFLNAELATSNMMYLTAGTFWKKISWHKALVILLYCTLFNLIGALIIGFLFARTSSFASLDIQSFIAGGVKARLARPSGLIILEGVLTNIFVNVAILSFLLIDNASAKMWIAISAVFLFVYLAQEHVIANFASFSIVKFSVIANQVENFGWLNIFREWTAAFIGNYIGGGLIVGLSYAWFNHNENKYVD</sequence>
<evidence type="ECO:0000313" key="6">
    <source>
        <dbReference type="EMBL" id="MET3644250.1"/>
    </source>
</evidence>
<feature type="transmembrane region" description="Helical" evidence="5">
    <location>
        <begin position="27"/>
        <end position="49"/>
    </location>
</feature>
<dbReference type="Proteomes" id="UP001549055">
    <property type="component" value="Unassembled WGS sequence"/>
</dbReference>
<keyword evidence="4 5" id="KW-0472">Membrane</keyword>
<dbReference type="EMBL" id="JBEPMK010000003">
    <property type="protein sequence ID" value="MET3644250.1"/>
    <property type="molecule type" value="Genomic_DNA"/>
</dbReference>
<dbReference type="Gene3D" id="1.20.1080.10">
    <property type="entry name" value="Glycerol uptake facilitator protein"/>
    <property type="match status" value="1"/>
</dbReference>
<feature type="transmembrane region" description="Helical" evidence="5">
    <location>
        <begin position="233"/>
        <end position="255"/>
    </location>
</feature>
<protein>
    <submittedName>
        <fullName evidence="6">Formate/nitrite transporter FocA (FNT family)</fullName>
    </submittedName>
</protein>
<feature type="transmembrane region" description="Helical" evidence="5">
    <location>
        <begin position="104"/>
        <end position="127"/>
    </location>
</feature>
<proteinExistence type="predicted"/>
<gene>
    <name evidence="6" type="ORF">ABID27_000874</name>
</gene>
<comment type="caution">
    <text evidence="6">The sequence shown here is derived from an EMBL/GenBank/DDBJ whole genome shotgun (WGS) entry which is preliminary data.</text>
</comment>
<feature type="transmembrane region" description="Helical" evidence="5">
    <location>
        <begin position="155"/>
        <end position="177"/>
    </location>
</feature>
<feature type="transmembrane region" description="Helical" evidence="5">
    <location>
        <begin position="184"/>
        <end position="204"/>
    </location>
</feature>
<keyword evidence="3 5" id="KW-1133">Transmembrane helix</keyword>
<name>A0ABV2JJZ0_9STRE</name>
<keyword evidence="7" id="KW-1185">Reference proteome</keyword>
<evidence type="ECO:0000256" key="2">
    <source>
        <dbReference type="ARBA" id="ARBA00022692"/>
    </source>
</evidence>
<evidence type="ECO:0000256" key="1">
    <source>
        <dbReference type="ARBA" id="ARBA00004141"/>
    </source>
</evidence>
<accession>A0ABV2JJZ0</accession>
<feature type="transmembrane region" description="Helical" evidence="5">
    <location>
        <begin position="61"/>
        <end position="83"/>
    </location>
</feature>
<organism evidence="6 7">
    <name type="scientific">Streptococcus gallinaceus</name>
    <dbReference type="NCBI Taxonomy" id="165758"/>
    <lineage>
        <taxon>Bacteria</taxon>
        <taxon>Bacillati</taxon>
        <taxon>Bacillota</taxon>
        <taxon>Bacilli</taxon>
        <taxon>Lactobacillales</taxon>
        <taxon>Streptococcaceae</taxon>
        <taxon>Streptococcus</taxon>
    </lineage>
</organism>
<dbReference type="InterPro" id="IPR023271">
    <property type="entry name" value="Aquaporin-like"/>
</dbReference>
<evidence type="ECO:0000313" key="7">
    <source>
        <dbReference type="Proteomes" id="UP001549055"/>
    </source>
</evidence>
<dbReference type="PANTHER" id="PTHR30520:SF8">
    <property type="entry name" value="NITRITE TRANSPORTER NIRC"/>
    <property type="match status" value="1"/>
</dbReference>
<dbReference type="InterPro" id="IPR000292">
    <property type="entry name" value="For/NO2_transpt"/>
</dbReference>
<reference evidence="6 7" key="1">
    <citation type="submission" date="2024-06" db="EMBL/GenBank/DDBJ databases">
        <title>Genomic Encyclopedia of Type Strains, Phase IV (KMG-IV): sequencing the most valuable type-strain genomes for metagenomic binning, comparative biology and taxonomic classification.</title>
        <authorList>
            <person name="Goeker M."/>
        </authorList>
    </citation>
    <scope>NUCLEOTIDE SEQUENCE [LARGE SCALE GENOMIC DNA]</scope>
    <source>
        <strain evidence="6 7">DSM 15349</strain>
    </source>
</reference>
<evidence type="ECO:0000256" key="5">
    <source>
        <dbReference type="SAM" id="Phobius"/>
    </source>
</evidence>
<keyword evidence="2 5" id="KW-0812">Transmembrane</keyword>
<evidence type="ECO:0000256" key="4">
    <source>
        <dbReference type="ARBA" id="ARBA00023136"/>
    </source>
</evidence>